<dbReference type="PANTHER" id="PTHR42951">
    <property type="entry name" value="METALLO-BETA-LACTAMASE DOMAIN-CONTAINING"/>
    <property type="match status" value="1"/>
</dbReference>
<dbReference type="EMBL" id="CP007514">
    <property type="protein sequence ID" value="AHY45613.1"/>
    <property type="molecule type" value="Genomic_DNA"/>
</dbReference>
<evidence type="ECO:0000313" key="2">
    <source>
        <dbReference type="EMBL" id="AHY45613.1"/>
    </source>
</evidence>
<feature type="domain" description="Metallo-beta-lactamase" evidence="1">
    <location>
        <begin position="22"/>
        <end position="213"/>
    </location>
</feature>
<dbReference type="Gene3D" id="3.60.15.10">
    <property type="entry name" value="Ribonuclease Z/Hydroxyacylglutathione hydrolase-like"/>
    <property type="match status" value="1"/>
</dbReference>
<dbReference type="InterPro" id="IPR001279">
    <property type="entry name" value="Metallo-B-lactamas"/>
</dbReference>
<reference evidence="2 4" key="1">
    <citation type="submission" date="2014-03" db="EMBL/GenBank/DDBJ databases">
        <title>Complete genome sequence of the Radio-Resistant Rubrobacter radiotolerans RSPS-4.</title>
        <authorList>
            <person name="Egas C.C."/>
            <person name="Barroso C.C."/>
            <person name="Froufe H.J.C."/>
            <person name="Pacheco J.J."/>
            <person name="Albuquerque L.L."/>
            <person name="da Costa M.M.S."/>
        </authorList>
    </citation>
    <scope>NUCLEOTIDE SEQUENCE [LARGE SCALE GENOMIC DNA]</scope>
    <source>
        <strain evidence="2 4">RSPS-4</strain>
    </source>
</reference>
<sequence length="235" mass="25814">MSRPEKLAEGVYRVDAIGIPRAVNVLLIREGDGFTLVDTGVRTSVGRIEAALRSLGGGTASLKRVFLTHYHDDHTGGLEGLLGSSGEKRPEVWASDREAEIFTGERPADLSHNPVMRRLMRSFDPPRVEVARRLREGETVAGFRVVPTPGHTHGHVSLLRESDGLLFTADAFGTLPLKIRVGVRSFFCTDPVRAKRSAAELLDLDFRTAVLAHGPVLREGAKERLRRAVAECRYA</sequence>
<dbReference type="RefSeq" id="WP_038680248.1">
    <property type="nucleotide sequence ID" value="NZ_CP007514.1"/>
</dbReference>
<dbReference type="Proteomes" id="UP001281130">
    <property type="component" value="Unassembled WGS sequence"/>
</dbReference>
<dbReference type="KEGG" id="rrd:RradSPS_0330"/>
<dbReference type="eggNOG" id="COG0491">
    <property type="taxonomic scope" value="Bacteria"/>
</dbReference>
<accession>A0A023WZX8</accession>
<dbReference type="SUPFAM" id="SSF56281">
    <property type="entry name" value="Metallo-hydrolase/oxidoreductase"/>
    <property type="match status" value="1"/>
</dbReference>
<gene>
    <name evidence="2" type="ORF">RradSPS_0330</name>
    <name evidence="3" type="ORF">SIL72_03175</name>
</gene>
<dbReference type="OrthoDB" id="2971563at2"/>
<dbReference type="PANTHER" id="PTHR42951:SF17">
    <property type="entry name" value="METALLO-BETA-LACTAMASE DOMAIN-CONTAINING PROTEIN"/>
    <property type="match status" value="1"/>
</dbReference>
<evidence type="ECO:0000259" key="1">
    <source>
        <dbReference type="SMART" id="SM00849"/>
    </source>
</evidence>
<proteinExistence type="predicted"/>
<protein>
    <submittedName>
        <fullName evidence="3">MBL fold metallo-hydrolase</fullName>
    </submittedName>
    <submittedName>
        <fullName evidence="2">Metallo-beta-lactamase superfamily</fullName>
    </submittedName>
</protein>
<dbReference type="SMART" id="SM00849">
    <property type="entry name" value="Lactamase_B"/>
    <property type="match status" value="1"/>
</dbReference>
<dbReference type="AlphaFoldDB" id="A0A023WZX8"/>
<organism evidence="2 4">
    <name type="scientific">Rubrobacter radiotolerans</name>
    <name type="common">Arthrobacter radiotolerans</name>
    <dbReference type="NCBI Taxonomy" id="42256"/>
    <lineage>
        <taxon>Bacteria</taxon>
        <taxon>Bacillati</taxon>
        <taxon>Actinomycetota</taxon>
        <taxon>Rubrobacteria</taxon>
        <taxon>Rubrobacterales</taxon>
        <taxon>Rubrobacteraceae</taxon>
        <taxon>Rubrobacter</taxon>
    </lineage>
</organism>
<dbReference type="CDD" id="cd07721">
    <property type="entry name" value="yflN-like_MBL-fold"/>
    <property type="match status" value="1"/>
</dbReference>
<reference evidence="3" key="2">
    <citation type="submission" date="2023-11" db="EMBL/GenBank/DDBJ databases">
        <title>MicrobeMod: A computational toolkit for identifying prokaryotic methylation and restriction-modification with nanopore sequencing.</title>
        <authorList>
            <person name="Crits-Christoph A."/>
            <person name="Kang S.C."/>
            <person name="Lee H."/>
            <person name="Ostrov N."/>
        </authorList>
    </citation>
    <scope>NUCLEOTIDE SEQUENCE</scope>
    <source>
        <strain evidence="3">ATCC 51242</strain>
    </source>
</reference>
<keyword evidence="4" id="KW-1185">Reference proteome</keyword>
<dbReference type="Pfam" id="PF00753">
    <property type="entry name" value="Lactamase_B"/>
    <property type="match status" value="1"/>
</dbReference>
<dbReference type="EMBL" id="JAWXXX010000001">
    <property type="protein sequence ID" value="MDX5893026.1"/>
    <property type="molecule type" value="Genomic_DNA"/>
</dbReference>
<evidence type="ECO:0000313" key="3">
    <source>
        <dbReference type="EMBL" id="MDX5893026.1"/>
    </source>
</evidence>
<dbReference type="InterPro" id="IPR050855">
    <property type="entry name" value="NDM-1-like"/>
</dbReference>
<name>A0A023WZX8_RUBRA</name>
<dbReference type="STRING" id="42256.RradSPS_0330"/>
<evidence type="ECO:0000313" key="4">
    <source>
        <dbReference type="Proteomes" id="UP000025229"/>
    </source>
</evidence>
<dbReference type="Proteomes" id="UP000025229">
    <property type="component" value="Chromosome"/>
</dbReference>
<dbReference type="HOGENOM" id="CLU_030571_2_4_11"/>
<dbReference type="InterPro" id="IPR036866">
    <property type="entry name" value="RibonucZ/Hydroxyglut_hydro"/>
</dbReference>